<keyword evidence="1" id="KW-0812">Transmembrane</keyword>
<evidence type="ECO:0000313" key="4">
    <source>
        <dbReference type="Proteomes" id="UP000292958"/>
    </source>
</evidence>
<proteinExistence type="predicted"/>
<reference evidence="3 4" key="1">
    <citation type="submission" date="2019-02" db="EMBL/GenBank/DDBJ databases">
        <title>Genomic Encyclopedia of Archaeal and Bacterial Type Strains, Phase II (KMG-II): from individual species to whole genera.</title>
        <authorList>
            <person name="Goeker M."/>
        </authorList>
    </citation>
    <scope>NUCLEOTIDE SEQUENCE [LARGE SCALE GENOMIC DNA]</scope>
    <source>
        <strain evidence="3 4">DSM 18101</strain>
    </source>
</reference>
<organism evidence="3 4">
    <name type="scientific">Edaphobacter modestus</name>
    <dbReference type="NCBI Taxonomy" id="388466"/>
    <lineage>
        <taxon>Bacteria</taxon>
        <taxon>Pseudomonadati</taxon>
        <taxon>Acidobacteriota</taxon>
        <taxon>Terriglobia</taxon>
        <taxon>Terriglobales</taxon>
        <taxon>Acidobacteriaceae</taxon>
        <taxon>Edaphobacter</taxon>
    </lineage>
</organism>
<evidence type="ECO:0000256" key="2">
    <source>
        <dbReference type="SAM" id="SignalP"/>
    </source>
</evidence>
<dbReference type="OrthoDB" id="119938at2"/>
<comment type="caution">
    <text evidence="3">The sequence shown here is derived from an EMBL/GenBank/DDBJ whole genome shotgun (WGS) entry which is preliminary data.</text>
</comment>
<evidence type="ECO:0000313" key="3">
    <source>
        <dbReference type="EMBL" id="RZU40975.1"/>
    </source>
</evidence>
<dbReference type="RefSeq" id="WP_130418970.1">
    <property type="nucleotide sequence ID" value="NZ_SHKW01000001.1"/>
</dbReference>
<accession>A0A4Q7YVC9</accession>
<keyword evidence="1" id="KW-1133">Transmembrane helix</keyword>
<feature type="signal peptide" evidence="2">
    <location>
        <begin position="1"/>
        <end position="24"/>
    </location>
</feature>
<sequence>MRRQFGGTLLSAALIVLLTQAAFAKERSHGDDRASFGSEIVVAEGERAGDVACAFCSVHIHGDVTGDVAVAFGSVTVDPGHSIAGDTAIVAGNLNLGEGSRVDGDLAILAGEALVAEGAGIHGSRSIIPQPLGTLILLAPLLIVIGIVWLVVYFVRRNRYQFPAYPQGQGIHPPPPARR</sequence>
<evidence type="ECO:0000256" key="1">
    <source>
        <dbReference type="SAM" id="Phobius"/>
    </source>
</evidence>
<keyword evidence="2" id="KW-0732">Signal</keyword>
<feature type="chain" id="PRO_5020981263" description="Cytoskeletal protein CcmA (Bactofilin family)" evidence="2">
    <location>
        <begin position="25"/>
        <end position="179"/>
    </location>
</feature>
<name>A0A4Q7YVC9_9BACT</name>
<keyword evidence="1" id="KW-0472">Membrane</keyword>
<dbReference type="EMBL" id="SHKW01000001">
    <property type="protein sequence ID" value="RZU40975.1"/>
    <property type="molecule type" value="Genomic_DNA"/>
</dbReference>
<gene>
    <name evidence="3" type="ORF">BDD14_2466</name>
</gene>
<protein>
    <recommendedName>
        <fullName evidence="5">Cytoskeletal protein CcmA (Bactofilin family)</fullName>
    </recommendedName>
</protein>
<evidence type="ECO:0008006" key="5">
    <source>
        <dbReference type="Google" id="ProtNLM"/>
    </source>
</evidence>
<keyword evidence="4" id="KW-1185">Reference proteome</keyword>
<feature type="transmembrane region" description="Helical" evidence="1">
    <location>
        <begin position="132"/>
        <end position="155"/>
    </location>
</feature>
<dbReference type="Proteomes" id="UP000292958">
    <property type="component" value="Unassembled WGS sequence"/>
</dbReference>
<dbReference type="AlphaFoldDB" id="A0A4Q7YVC9"/>